<dbReference type="Proteomes" id="UP000514752">
    <property type="component" value="Chromosome"/>
</dbReference>
<name>A0A7D7S993_9NEIS</name>
<dbReference type="KEGG" id="nsg:H3L94_05455"/>
<accession>A0A7D7S993</accession>
<evidence type="ECO:0000313" key="1">
    <source>
        <dbReference type="EMBL" id="QMT41468.1"/>
    </source>
</evidence>
<reference evidence="1 2" key="1">
    <citation type="submission" date="2020-07" db="EMBL/GenBank/DDBJ databases">
        <title>Genomic diversity of species in the Neisseriaceae family.</title>
        <authorList>
            <person name="Vincent A.T."/>
            <person name="Bernet E."/>
            <person name="Veyrier F.J."/>
        </authorList>
    </citation>
    <scope>NUCLEOTIDE SEQUENCE [LARGE SCALE GENOMIC DNA]</scope>
    <source>
        <strain evidence="1 2">DSM 22244</strain>
    </source>
</reference>
<dbReference type="EMBL" id="CP059567">
    <property type="protein sequence ID" value="QMT41468.1"/>
    <property type="molecule type" value="Genomic_DNA"/>
</dbReference>
<evidence type="ECO:0000313" key="2">
    <source>
        <dbReference type="Proteomes" id="UP000514752"/>
    </source>
</evidence>
<dbReference type="AlphaFoldDB" id="A0A7D7S993"/>
<protein>
    <submittedName>
        <fullName evidence="1">DUF937 domain-containing protein</fullName>
    </submittedName>
</protein>
<dbReference type="SUPFAM" id="SSF140804">
    <property type="entry name" value="YidB-like"/>
    <property type="match status" value="1"/>
</dbReference>
<dbReference type="Gene3D" id="1.10.10.690">
    <property type="entry name" value="YidB-like"/>
    <property type="match status" value="1"/>
</dbReference>
<dbReference type="Pfam" id="PF20159">
    <property type="entry name" value="YidB"/>
    <property type="match status" value="1"/>
</dbReference>
<dbReference type="InterPro" id="IPR027405">
    <property type="entry name" value="YidB-like"/>
</dbReference>
<proteinExistence type="predicted"/>
<dbReference type="InterPro" id="IPR045372">
    <property type="entry name" value="YidB"/>
</dbReference>
<sequence length="137" mass="13952">MGILDSVLNSALSSIAGGNGNGQSQALQLIAQLIEQNGGVGNLLQQLQQGGLGDILQSWIGQGGNQSVSADQLESALGGGLQQAAQQVGLDGHQAGDLLSQYLPQIIDSLTPNGTAADADGFGLDDVARILLQNFMK</sequence>
<organism evidence="1 2">
    <name type="scientific">Neisseria shayeganii</name>
    <dbReference type="NCBI Taxonomy" id="607712"/>
    <lineage>
        <taxon>Bacteria</taxon>
        <taxon>Pseudomonadati</taxon>
        <taxon>Pseudomonadota</taxon>
        <taxon>Betaproteobacteria</taxon>
        <taxon>Neisseriales</taxon>
        <taxon>Neisseriaceae</taxon>
        <taxon>Neisseria</taxon>
    </lineage>
</organism>
<gene>
    <name evidence="1" type="ORF">H3L94_05455</name>
</gene>